<reference evidence="6" key="3">
    <citation type="submission" date="2019-06" db="EMBL/GenBank/DDBJ databases">
        <authorList>
            <person name="Poynton C."/>
            <person name="Hasenbein S."/>
            <person name="Benoit J.B."/>
            <person name="Sepulveda M.S."/>
            <person name="Poelchau M.F."/>
            <person name="Murali S.C."/>
            <person name="Chen S."/>
            <person name="Glastad K.M."/>
            <person name="Werren J.H."/>
            <person name="Vineis J.H."/>
            <person name="Bowen J.L."/>
            <person name="Friedrich M."/>
            <person name="Jones J."/>
            <person name="Robertson H.M."/>
            <person name="Feyereisen R."/>
            <person name="Mechler-Hickson A."/>
            <person name="Mathers N."/>
            <person name="Lee C.E."/>
            <person name="Colbourne J.K."/>
            <person name="Biales A."/>
            <person name="Johnston J.S."/>
            <person name="Wellborn G.A."/>
            <person name="Rosendale A.J."/>
            <person name="Cridge A.G."/>
            <person name="Munoz-Torres M.C."/>
            <person name="Bain P.A."/>
            <person name="Manny A.R."/>
            <person name="Major K.M."/>
            <person name="Lambert F.N."/>
            <person name="Vulpe C.D."/>
            <person name="Tuck P."/>
            <person name="Blalock B.J."/>
            <person name="Lin Y.-Y."/>
            <person name="Smith M.E."/>
            <person name="Ochoa-Acuna H."/>
            <person name="Chen M.-J.M."/>
            <person name="Childers C.P."/>
            <person name="Qu J."/>
            <person name="Dugan S."/>
            <person name="Lee S.L."/>
            <person name="Chao H."/>
            <person name="Dinh H."/>
            <person name="Han Y."/>
            <person name="Doddapaneni H."/>
            <person name="Worley K.C."/>
            <person name="Muzny D.M."/>
            <person name="Gibbs R.A."/>
            <person name="Richards S."/>
        </authorList>
    </citation>
    <scope>NUCLEOTIDE SEQUENCE</scope>
    <source>
        <strain evidence="6">HAZT.00-mixed</strain>
        <tissue evidence="6">Whole organism</tissue>
    </source>
</reference>
<reference evidence="6" key="1">
    <citation type="submission" date="2014-08" db="EMBL/GenBank/DDBJ databases">
        <authorList>
            <person name="Murali S."/>
            <person name="Richards S."/>
            <person name="Bandaranaike D."/>
            <person name="Bellair M."/>
            <person name="Blankenburg K."/>
            <person name="Chao H."/>
            <person name="Dinh H."/>
            <person name="Doddapaneni H."/>
            <person name="Dugan-Rocha S."/>
            <person name="Elkadiri S."/>
            <person name="Gnanaolivu R."/>
            <person name="Hughes D."/>
            <person name="Lee S."/>
            <person name="Li M."/>
            <person name="Ming W."/>
            <person name="Munidasa M."/>
            <person name="Muniz J."/>
            <person name="Nguyen L."/>
            <person name="Osuji N."/>
            <person name="Pu L.-L."/>
            <person name="Puazo M."/>
            <person name="Skinner E."/>
            <person name="Qu C."/>
            <person name="Quiroz J."/>
            <person name="Raj R."/>
            <person name="Weissenberger G."/>
            <person name="Xin Y."/>
            <person name="Zou X."/>
            <person name="Han Y."/>
            <person name="Worley K."/>
            <person name="Muzny D."/>
            <person name="Gibbs R."/>
        </authorList>
    </citation>
    <scope>NUCLEOTIDE SEQUENCE</scope>
    <source>
        <strain evidence="6">HAZT.00-mixed</strain>
        <tissue evidence="6">Whole organism</tissue>
    </source>
</reference>
<dbReference type="OrthoDB" id="440673at2759"/>
<keyword evidence="4" id="KW-0507">mRNA processing</keyword>
<gene>
    <name evidence="8" type="primary">LOC108673171</name>
    <name evidence="6" type="ORF">HAZT_HAZT002687</name>
</gene>
<dbReference type="CDD" id="cd09804">
    <property type="entry name" value="Dcp1"/>
    <property type="match status" value="1"/>
</dbReference>
<accession>A0A6A0GU45</accession>
<proteinExistence type="inferred from homology"/>
<organism evidence="6">
    <name type="scientific">Hyalella azteca</name>
    <name type="common">Amphipod</name>
    <dbReference type="NCBI Taxonomy" id="294128"/>
    <lineage>
        <taxon>Eukaryota</taxon>
        <taxon>Metazoa</taxon>
        <taxon>Ecdysozoa</taxon>
        <taxon>Arthropoda</taxon>
        <taxon>Crustacea</taxon>
        <taxon>Multicrustacea</taxon>
        <taxon>Malacostraca</taxon>
        <taxon>Eumalacostraca</taxon>
        <taxon>Peracarida</taxon>
        <taxon>Amphipoda</taxon>
        <taxon>Senticaudata</taxon>
        <taxon>Talitrida</taxon>
        <taxon>Talitroidea</taxon>
        <taxon>Hyalellidae</taxon>
        <taxon>Hyalella</taxon>
    </lineage>
</organism>
<name>A0A6A0GU45_HYAAZ</name>
<dbReference type="GO" id="GO:0031087">
    <property type="term" value="P:deadenylation-independent decapping of nuclear-transcribed mRNA"/>
    <property type="evidence" value="ECO:0007669"/>
    <property type="project" value="TreeGrafter"/>
</dbReference>
<dbReference type="GO" id="GO:0006397">
    <property type="term" value="P:mRNA processing"/>
    <property type="evidence" value="ECO:0007669"/>
    <property type="project" value="UniProtKB-KW"/>
</dbReference>
<sequence length="551" mass="59868">MEEFREQLRLNMLRCVDNHAETVVAVAGRTALYNYNESGETWSKTDVEGTLMIYTRNAKPCHMLTIINRNSKSNFIEPITKNCDAQIKTPYILLRNDKMKILGIWFADDNDVPKIFEAIGNFIKMEEPEISLVPANDANNEAKTSRVSDMHHNTASSSSPENIMSMLSKAHGEYEIKKVDNTVENKRSPSANLHQVNNVVNTIANSNNSLGIAQENAGAKSPQGNTVADFFAKVGVGLGPSANAAGPHHVSPQNNVNGNANSVMPIELINQSANPVLQQLFQGAAAVGGQASVLCSNGSTRALPIPATGSAITDNSRDAGVSKSGSMSLQELEGQLRKNLLMPGMTVCSEDDLLKQPAASNAANINSQHLPLRFGMATVPMSETGVVPGSVTSALDGKQILSSPNAGLGLILGGPPGINTSTFSSHSNSSDSGARSDGGMNLTEEDILNKNEQDKLRLQQLQQQVQLQHMQHQQQLRLAQKQPHQPQQQLLIEQQLQQRVQLLSNKEPQKTLPPLNQSQFVLALSHALTKEDFVRQLYQAYEEVVLKHPNC</sequence>
<feature type="region of interest" description="Disordered" evidence="5">
    <location>
        <begin position="419"/>
        <end position="441"/>
    </location>
</feature>
<dbReference type="Proteomes" id="UP000694843">
    <property type="component" value="Unplaced"/>
</dbReference>
<protein>
    <submittedName>
        <fullName evidence="8">mRNA-decapping enzyme 1B</fullName>
    </submittedName>
</protein>
<dbReference type="SUPFAM" id="SSF50729">
    <property type="entry name" value="PH domain-like"/>
    <property type="match status" value="1"/>
</dbReference>
<evidence type="ECO:0000256" key="5">
    <source>
        <dbReference type="SAM" id="MobiDB-lite"/>
    </source>
</evidence>
<comment type="subcellular location">
    <subcellularLocation>
        <location evidence="1">Cytoplasm</location>
    </subcellularLocation>
</comment>
<evidence type="ECO:0000313" key="7">
    <source>
        <dbReference type="Proteomes" id="UP000694843"/>
    </source>
</evidence>
<dbReference type="PANTHER" id="PTHR16290">
    <property type="entry name" value="TRANSCRIPTION FACTOR SMIF DECAPPING ENZYME DCP1"/>
    <property type="match status" value="1"/>
</dbReference>
<evidence type="ECO:0000256" key="4">
    <source>
        <dbReference type="ARBA" id="ARBA00022664"/>
    </source>
</evidence>
<reference evidence="6" key="2">
    <citation type="journal article" date="2018" name="Environ. Sci. Technol.">
        <title>The Toxicogenome of Hyalella azteca: A Model for Sediment Ecotoxicology and Evolutionary Toxicology.</title>
        <authorList>
            <person name="Poynton H.C."/>
            <person name="Hasenbein S."/>
            <person name="Benoit J.B."/>
            <person name="Sepulveda M.S."/>
            <person name="Poelchau M.F."/>
            <person name="Hughes D.S.T."/>
            <person name="Murali S.C."/>
            <person name="Chen S."/>
            <person name="Glastad K.M."/>
            <person name="Goodisman M.A.D."/>
            <person name="Werren J.H."/>
            <person name="Vineis J.H."/>
            <person name="Bowen J.L."/>
            <person name="Friedrich M."/>
            <person name="Jones J."/>
            <person name="Robertson H.M."/>
            <person name="Feyereisen R."/>
            <person name="Mechler-Hickson A."/>
            <person name="Mathers N."/>
            <person name="Lee C.E."/>
            <person name="Colbourne J.K."/>
            <person name="Biales A."/>
            <person name="Johnston J.S."/>
            <person name="Wellborn G.A."/>
            <person name="Rosendale A.J."/>
            <person name="Cridge A.G."/>
            <person name="Munoz-Torres M.C."/>
            <person name="Bain P.A."/>
            <person name="Manny A.R."/>
            <person name="Major K.M."/>
            <person name="Lambert F.N."/>
            <person name="Vulpe C.D."/>
            <person name="Tuck P."/>
            <person name="Blalock B.J."/>
            <person name="Lin Y.Y."/>
            <person name="Smith M.E."/>
            <person name="Ochoa-Acuna H."/>
            <person name="Chen M.M."/>
            <person name="Childers C.P."/>
            <person name="Qu J."/>
            <person name="Dugan S."/>
            <person name="Lee S.L."/>
            <person name="Chao H."/>
            <person name="Dinh H."/>
            <person name="Han Y."/>
            <person name="Doddapaneni H."/>
            <person name="Worley K.C."/>
            <person name="Muzny D.M."/>
            <person name="Gibbs R.A."/>
            <person name="Richards S."/>
        </authorList>
    </citation>
    <scope>NUCLEOTIDE SEQUENCE</scope>
    <source>
        <strain evidence="6">HAZT.00-mixed</strain>
        <tissue evidence="6">Whole organism</tissue>
    </source>
</reference>
<reference evidence="8" key="4">
    <citation type="submission" date="2025-04" db="UniProtKB">
        <authorList>
            <consortium name="RefSeq"/>
        </authorList>
    </citation>
    <scope>IDENTIFICATION</scope>
    <source>
        <tissue evidence="8">Whole organism</tissue>
    </source>
</reference>
<evidence type="ECO:0000313" key="8">
    <source>
        <dbReference type="RefSeq" id="XP_018016450.1"/>
    </source>
</evidence>
<evidence type="ECO:0000256" key="2">
    <source>
        <dbReference type="ARBA" id="ARBA00008778"/>
    </source>
</evidence>
<dbReference type="CTD" id="37790"/>
<dbReference type="GO" id="GO:0008047">
    <property type="term" value="F:enzyme activator activity"/>
    <property type="evidence" value="ECO:0007669"/>
    <property type="project" value="InterPro"/>
</dbReference>
<dbReference type="AlphaFoldDB" id="A0A6A0GU45"/>
<keyword evidence="7" id="KW-1185">Reference proteome</keyword>
<dbReference type="Proteomes" id="UP000711488">
    <property type="component" value="Unassembled WGS sequence"/>
</dbReference>
<keyword evidence="3" id="KW-0963">Cytoplasm</keyword>
<dbReference type="Gene3D" id="2.30.29.30">
    <property type="entry name" value="Pleckstrin-homology domain (PH domain)/Phosphotyrosine-binding domain (PTB)"/>
    <property type="match status" value="1"/>
</dbReference>
<dbReference type="RefSeq" id="XP_018016450.1">
    <property type="nucleotide sequence ID" value="XM_018160961.2"/>
</dbReference>
<dbReference type="KEGG" id="hazt:108673171"/>
<evidence type="ECO:0000256" key="1">
    <source>
        <dbReference type="ARBA" id="ARBA00004496"/>
    </source>
</evidence>
<evidence type="ECO:0000256" key="3">
    <source>
        <dbReference type="ARBA" id="ARBA00022490"/>
    </source>
</evidence>
<dbReference type="GO" id="GO:0003729">
    <property type="term" value="F:mRNA binding"/>
    <property type="evidence" value="ECO:0007669"/>
    <property type="project" value="TreeGrafter"/>
</dbReference>
<dbReference type="PANTHER" id="PTHR16290:SF0">
    <property type="entry name" value="DECAPPING PROTEIN 1, ISOFORM A"/>
    <property type="match status" value="1"/>
</dbReference>
<dbReference type="GeneID" id="108673171"/>
<evidence type="ECO:0000313" key="6">
    <source>
        <dbReference type="EMBL" id="KAA0187117.1"/>
    </source>
</evidence>
<dbReference type="InterPro" id="IPR010334">
    <property type="entry name" value="Dcp1"/>
</dbReference>
<comment type="similarity">
    <text evidence="2">Belongs to the DCP1 family.</text>
</comment>
<dbReference type="InterPro" id="IPR011993">
    <property type="entry name" value="PH-like_dom_sf"/>
</dbReference>
<feature type="compositionally biased region" description="Low complexity" evidence="5">
    <location>
        <begin position="419"/>
        <end position="435"/>
    </location>
</feature>
<dbReference type="GO" id="GO:0000932">
    <property type="term" value="C:P-body"/>
    <property type="evidence" value="ECO:0007669"/>
    <property type="project" value="TreeGrafter"/>
</dbReference>
<dbReference type="Pfam" id="PF06058">
    <property type="entry name" value="DCP1"/>
    <property type="match status" value="1"/>
</dbReference>
<dbReference type="EMBL" id="JQDR03015125">
    <property type="protein sequence ID" value="KAA0187117.1"/>
    <property type="molecule type" value="Genomic_DNA"/>
</dbReference>
<dbReference type="GO" id="GO:0000290">
    <property type="term" value="P:deadenylation-dependent decapping of nuclear-transcribed mRNA"/>
    <property type="evidence" value="ECO:0007669"/>
    <property type="project" value="InterPro"/>
</dbReference>